<organism evidence="2 3">
    <name type="scientific">Fuscovulum ytuae</name>
    <dbReference type="NCBI Taxonomy" id="3042299"/>
    <lineage>
        <taxon>Bacteria</taxon>
        <taxon>Pseudomonadati</taxon>
        <taxon>Pseudomonadota</taxon>
        <taxon>Alphaproteobacteria</taxon>
        <taxon>Rhodobacterales</taxon>
        <taxon>Paracoccaceae</taxon>
        <taxon>Fuscovulum</taxon>
    </lineage>
</organism>
<feature type="region of interest" description="Disordered" evidence="1">
    <location>
        <begin position="1"/>
        <end position="25"/>
    </location>
</feature>
<dbReference type="EMBL" id="CP124535">
    <property type="protein sequence ID" value="WGV17940.1"/>
    <property type="molecule type" value="Genomic_DNA"/>
</dbReference>
<evidence type="ECO:0000256" key="1">
    <source>
        <dbReference type="SAM" id="MobiDB-lite"/>
    </source>
</evidence>
<evidence type="ECO:0000313" key="2">
    <source>
        <dbReference type="EMBL" id="WGV17940.1"/>
    </source>
</evidence>
<dbReference type="Proteomes" id="UP001230978">
    <property type="component" value="Chromosome"/>
</dbReference>
<name>A0ABY8QCF8_9RHOB</name>
<keyword evidence="3" id="KW-1185">Reference proteome</keyword>
<evidence type="ECO:0000313" key="3">
    <source>
        <dbReference type="Proteomes" id="UP001230978"/>
    </source>
</evidence>
<proteinExistence type="predicted"/>
<dbReference type="RefSeq" id="WP_281469643.1">
    <property type="nucleotide sequence ID" value="NZ_CP124535.1"/>
</dbReference>
<protein>
    <submittedName>
        <fullName evidence="2">Uncharacterized protein</fullName>
    </submittedName>
</protein>
<accession>A0ABY8QCF8</accession>
<reference evidence="2 3" key="1">
    <citation type="submission" date="2023-04" db="EMBL/GenBank/DDBJ databases">
        <title>YMD61, complete Genome.</title>
        <authorList>
            <person name="Zhang J."/>
        </authorList>
    </citation>
    <scope>NUCLEOTIDE SEQUENCE [LARGE SCALE GENOMIC DNA]</scope>
    <source>
        <strain evidence="2 3">YMD61</strain>
    </source>
</reference>
<sequence>MTETRVTPFTPRKKPAPKLLDRARTGRDSALGCRMVTVIRVVAPNGTEVEHRFTSMPKIADLIARLGAETRILGLRMERPDHASTGRIPA</sequence>
<gene>
    <name evidence="2" type="ORF">QF092_09220</name>
</gene>